<dbReference type="RefSeq" id="WP_129607300.1">
    <property type="nucleotide sequence ID" value="NZ_UWOC01000011.1"/>
</dbReference>
<dbReference type="OrthoDB" id="7960782at2"/>
<keyword evidence="3" id="KW-1185">Reference proteome</keyword>
<reference evidence="3" key="1">
    <citation type="submission" date="2018-10" db="EMBL/GenBank/DDBJ databases">
        <authorList>
            <person name="Peiro R."/>
            <person name="Begona"/>
            <person name="Cbmso G."/>
            <person name="Lopez M."/>
            <person name="Gonzalez S."/>
            <person name="Sacristan E."/>
            <person name="Castillo E."/>
        </authorList>
    </citation>
    <scope>NUCLEOTIDE SEQUENCE [LARGE SCALE GENOMIC DNA]</scope>
</reference>
<comment type="caution">
    <text evidence="2">The sequence shown here is derived from an EMBL/GenBank/DDBJ whole genome shotgun (WGS) entry which is preliminary data.</text>
</comment>
<dbReference type="Proteomes" id="UP000289200">
    <property type="component" value="Unassembled WGS sequence"/>
</dbReference>
<dbReference type="AlphaFoldDB" id="A0A3S4F6T8"/>
<evidence type="ECO:0000256" key="1">
    <source>
        <dbReference type="SAM" id="MobiDB-lite"/>
    </source>
</evidence>
<feature type="compositionally biased region" description="Low complexity" evidence="1">
    <location>
        <begin position="87"/>
        <end position="99"/>
    </location>
</feature>
<feature type="region of interest" description="Disordered" evidence="1">
    <location>
        <begin position="1"/>
        <end position="57"/>
    </location>
</feature>
<protein>
    <submittedName>
        <fullName evidence="2">Uncharacterized protein</fullName>
    </submittedName>
</protein>
<gene>
    <name evidence="2" type="ORF">RHODGE_RHODGE_00212</name>
</gene>
<sequence>MTIRPIDSASRGTVPPPRPLRRVETVEPVTPDEPAAATSRALVSQAESRPPPRPAGRNLASFLAQLIATSRGLPQTRERRRAEPDEAGAAYRAALRAGGPHPAGRIARTA</sequence>
<organism evidence="2 3">
    <name type="scientific">Rhodoplanes serenus</name>
    <dbReference type="NCBI Taxonomy" id="200615"/>
    <lineage>
        <taxon>Bacteria</taxon>
        <taxon>Pseudomonadati</taxon>
        <taxon>Pseudomonadota</taxon>
        <taxon>Alphaproteobacteria</taxon>
        <taxon>Hyphomicrobiales</taxon>
        <taxon>Nitrobacteraceae</taxon>
        <taxon>Rhodoplanes</taxon>
    </lineage>
</organism>
<accession>A0A3S4F6T8</accession>
<proteinExistence type="predicted"/>
<evidence type="ECO:0000313" key="3">
    <source>
        <dbReference type="Proteomes" id="UP000289200"/>
    </source>
</evidence>
<dbReference type="EMBL" id="UWOC01000011">
    <property type="protein sequence ID" value="VCU06887.1"/>
    <property type="molecule type" value="Genomic_DNA"/>
</dbReference>
<feature type="region of interest" description="Disordered" evidence="1">
    <location>
        <begin position="70"/>
        <end position="110"/>
    </location>
</feature>
<name>A0A3S4F6T8_9BRAD</name>
<evidence type="ECO:0000313" key="2">
    <source>
        <dbReference type="EMBL" id="VCU06887.1"/>
    </source>
</evidence>